<accession>A0ACC4P137</accession>
<proteinExistence type="predicted"/>
<dbReference type="Proteomes" id="UP000030421">
    <property type="component" value="Unassembled WGS sequence"/>
</dbReference>
<keyword evidence="2" id="KW-1185">Reference proteome</keyword>
<gene>
    <name evidence="1" type="ORF">NM09_00115</name>
</gene>
<name>A0ACC4P137_9VIBR</name>
<evidence type="ECO:0000313" key="2">
    <source>
        <dbReference type="Proteomes" id="UP000030421"/>
    </source>
</evidence>
<dbReference type="EMBL" id="JRWR01000001">
    <property type="protein sequence ID" value="KHD26465.1"/>
    <property type="molecule type" value="Genomic_DNA"/>
</dbReference>
<reference evidence="1" key="1">
    <citation type="submission" date="2014-10" db="EMBL/GenBank/DDBJ databases">
        <title>Genome sequencing of Vibrio caribbeanicus T14.</title>
        <authorList>
            <person name="Chan K.-G."/>
            <person name="Mohamad N.I."/>
        </authorList>
    </citation>
    <scope>NUCLEOTIDE SEQUENCE</scope>
    <source>
        <strain evidence="1">T14</strain>
    </source>
</reference>
<organism evidence="1 2">
    <name type="scientific">Vibrio caribbeanicus</name>
    <dbReference type="NCBI Taxonomy" id="701175"/>
    <lineage>
        <taxon>Bacteria</taxon>
        <taxon>Pseudomonadati</taxon>
        <taxon>Pseudomonadota</taxon>
        <taxon>Gammaproteobacteria</taxon>
        <taxon>Vibrionales</taxon>
        <taxon>Vibrionaceae</taxon>
        <taxon>Vibrio</taxon>
    </lineage>
</organism>
<evidence type="ECO:0000313" key="1">
    <source>
        <dbReference type="EMBL" id="KHD26465.1"/>
    </source>
</evidence>
<comment type="caution">
    <text evidence="1">The sequence shown here is derived from an EMBL/GenBank/DDBJ whole genome shotgun (WGS) entry which is preliminary data.</text>
</comment>
<protein>
    <submittedName>
        <fullName evidence="1">TPR repeat-containing protein</fullName>
    </submittedName>
</protein>
<sequence length="483" mass="53895">MLKRTRSLVCLCVSAALVAPSICANSIELPDIGTTASSTLTIDQELIYGDAYMRMLRSSQPIVNDPVLNEYVSNLGHRLVANADDVKTPFTFFVIRDRNINAFAFFGGYIALHSGLFLHAQSESELASVVAHEIAHVTQRHLARSMEDQARRSPATLAALAGSLLLAIASPQAGMAAITATTAGSMQGTINYTRSNEKEADRFGIATLAKAGFEPKAMPRFFGRLADEYRYASTPPPMLLTHPLPEDRITDSRARAQNYPEPRVQPSLDYNLARARIVARYAGIQAKAAQDWFERTEKKADPSIKVAFQYGKALVHLDNNELEEADKILQELLSRDRNNHFYLDAMSDLYIAQKKPELAQSMLEKAMAATPNNAVITINYANVLIKREKNEEAIRVLQRYTHDYPNDVNGWHLLSEANIHLGRSDEDLAARAEILALKANWNKAIQYYTQASQLAELGSLKQARYDARIDQLMVQRERFLALQ</sequence>